<dbReference type="InterPro" id="IPR036380">
    <property type="entry name" value="Isochorismatase-like_sf"/>
</dbReference>
<dbReference type="RefSeq" id="XP_007767795.1">
    <property type="nucleotide sequence ID" value="XM_007769605.1"/>
</dbReference>
<dbReference type="KEGG" id="cput:CONPUDRAFT_81953"/>
<dbReference type="GO" id="GO:0016787">
    <property type="term" value="F:hydrolase activity"/>
    <property type="evidence" value="ECO:0007669"/>
    <property type="project" value="UniProtKB-KW"/>
</dbReference>
<protein>
    <submittedName>
        <fullName evidence="3">Isochorismatase hydrolase</fullName>
    </submittedName>
</protein>
<dbReference type="GeneID" id="19210331"/>
<dbReference type="PANTHER" id="PTHR14119">
    <property type="entry name" value="HYDROLASE"/>
    <property type="match status" value="1"/>
</dbReference>
<proteinExistence type="inferred from homology"/>
<keyword evidence="3" id="KW-0378">Hydrolase</keyword>
<keyword evidence="4" id="KW-1185">Reference proteome</keyword>
<dbReference type="OrthoDB" id="269496at2759"/>
<evidence type="ECO:0000313" key="4">
    <source>
        <dbReference type="Proteomes" id="UP000053558"/>
    </source>
</evidence>
<evidence type="ECO:0000259" key="2">
    <source>
        <dbReference type="Pfam" id="PF00857"/>
    </source>
</evidence>
<evidence type="ECO:0000256" key="1">
    <source>
        <dbReference type="ARBA" id="ARBA00006336"/>
    </source>
</evidence>
<dbReference type="EMBL" id="JH711577">
    <property type="protein sequence ID" value="EIW82471.1"/>
    <property type="molecule type" value="Genomic_DNA"/>
</dbReference>
<accession>A0A5M3MV47</accession>
<reference evidence="4" key="1">
    <citation type="journal article" date="2012" name="Science">
        <title>The Paleozoic origin of enzymatic lignin decomposition reconstructed from 31 fungal genomes.</title>
        <authorList>
            <person name="Floudas D."/>
            <person name="Binder M."/>
            <person name="Riley R."/>
            <person name="Barry K."/>
            <person name="Blanchette R.A."/>
            <person name="Henrissat B."/>
            <person name="Martinez A.T."/>
            <person name="Otillar R."/>
            <person name="Spatafora J.W."/>
            <person name="Yadav J.S."/>
            <person name="Aerts A."/>
            <person name="Benoit I."/>
            <person name="Boyd A."/>
            <person name="Carlson A."/>
            <person name="Copeland A."/>
            <person name="Coutinho P.M."/>
            <person name="de Vries R.P."/>
            <person name="Ferreira P."/>
            <person name="Findley K."/>
            <person name="Foster B."/>
            <person name="Gaskell J."/>
            <person name="Glotzer D."/>
            <person name="Gorecki P."/>
            <person name="Heitman J."/>
            <person name="Hesse C."/>
            <person name="Hori C."/>
            <person name="Igarashi K."/>
            <person name="Jurgens J.A."/>
            <person name="Kallen N."/>
            <person name="Kersten P."/>
            <person name="Kohler A."/>
            <person name="Kuees U."/>
            <person name="Kumar T.K.A."/>
            <person name="Kuo A."/>
            <person name="LaButti K."/>
            <person name="Larrondo L.F."/>
            <person name="Lindquist E."/>
            <person name="Ling A."/>
            <person name="Lombard V."/>
            <person name="Lucas S."/>
            <person name="Lundell T."/>
            <person name="Martin R."/>
            <person name="McLaughlin D.J."/>
            <person name="Morgenstern I."/>
            <person name="Morin E."/>
            <person name="Murat C."/>
            <person name="Nagy L.G."/>
            <person name="Nolan M."/>
            <person name="Ohm R.A."/>
            <person name="Patyshakuliyeva A."/>
            <person name="Rokas A."/>
            <person name="Ruiz-Duenas F.J."/>
            <person name="Sabat G."/>
            <person name="Salamov A."/>
            <person name="Samejima M."/>
            <person name="Schmutz J."/>
            <person name="Slot J.C."/>
            <person name="St John F."/>
            <person name="Stenlid J."/>
            <person name="Sun H."/>
            <person name="Sun S."/>
            <person name="Syed K."/>
            <person name="Tsang A."/>
            <person name="Wiebenga A."/>
            <person name="Young D."/>
            <person name="Pisabarro A."/>
            <person name="Eastwood D.C."/>
            <person name="Martin F."/>
            <person name="Cullen D."/>
            <person name="Grigoriev I.V."/>
            <person name="Hibbett D.S."/>
        </authorList>
    </citation>
    <scope>NUCLEOTIDE SEQUENCE [LARGE SCALE GENOMIC DNA]</scope>
    <source>
        <strain evidence="4">RWD-64-598 SS2</strain>
    </source>
</reference>
<dbReference type="AlphaFoldDB" id="A0A5M3MV47"/>
<feature type="domain" description="Isochorismatase-like" evidence="2">
    <location>
        <begin position="12"/>
        <end position="164"/>
    </location>
</feature>
<dbReference type="PANTHER" id="PTHR14119:SF3">
    <property type="entry name" value="ISOCHORISMATASE DOMAIN-CONTAINING PROTEIN 2"/>
    <property type="match status" value="1"/>
</dbReference>
<sequence length="207" mass="22584">MSNLVRLIPSQTIFFLCDIQSRFKDAIHAFPEVVAISNKMLKFAKVFGIPVIVTEQHPKGLGNTTPEIDLKSLGSLHLATVEKTVFSMLTPEVKVLLDSRKDVRSIVLFGVESHICVLQSALDLLQAGYNVHVLADGVSSCNKEEVPIALSRISQAGGHITTSESAAFQLQRDASTSTFKAFSNIIKEEKGATIQALEKLASYRSNL</sequence>
<organism evidence="3 4">
    <name type="scientific">Coniophora puteana (strain RWD-64-598)</name>
    <name type="common">Brown rot fungus</name>
    <dbReference type="NCBI Taxonomy" id="741705"/>
    <lineage>
        <taxon>Eukaryota</taxon>
        <taxon>Fungi</taxon>
        <taxon>Dikarya</taxon>
        <taxon>Basidiomycota</taxon>
        <taxon>Agaricomycotina</taxon>
        <taxon>Agaricomycetes</taxon>
        <taxon>Agaricomycetidae</taxon>
        <taxon>Boletales</taxon>
        <taxon>Coniophorineae</taxon>
        <taxon>Coniophoraceae</taxon>
        <taxon>Coniophora</taxon>
    </lineage>
</organism>
<gene>
    <name evidence="3" type="ORF">CONPUDRAFT_81953</name>
</gene>
<dbReference type="Pfam" id="PF00857">
    <property type="entry name" value="Isochorismatase"/>
    <property type="match status" value="1"/>
</dbReference>
<dbReference type="Proteomes" id="UP000053558">
    <property type="component" value="Unassembled WGS sequence"/>
</dbReference>
<name>A0A5M3MV47_CONPW</name>
<evidence type="ECO:0000313" key="3">
    <source>
        <dbReference type="EMBL" id="EIW82471.1"/>
    </source>
</evidence>
<dbReference type="OMA" id="HVCVFQT"/>
<dbReference type="SUPFAM" id="SSF52499">
    <property type="entry name" value="Isochorismatase-like hydrolases"/>
    <property type="match status" value="1"/>
</dbReference>
<dbReference type="InterPro" id="IPR050993">
    <property type="entry name" value="Isochorismatase_domain"/>
</dbReference>
<dbReference type="Gene3D" id="3.40.50.850">
    <property type="entry name" value="Isochorismatase-like"/>
    <property type="match status" value="1"/>
</dbReference>
<comment type="similarity">
    <text evidence="1">Belongs to the isochorismatase family.</text>
</comment>
<dbReference type="InterPro" id="IPR000868">
    <property type="entry name" value="Isochorismatase-like_dom"/>
</dbReference>
<comment type="caution">
    <text evidence="3">The sequence shown here is derived from an EMBL/GenBank/DDBJ whole genome shotgun (WGS) entry which is preliminary data.</text>
</comment>